<reference evidence="2" key="1">
    <citation type="submission" date="2020-02" db="EMBL/GenBank/DDBJ databases">
        <authorList>
            <person name="Meier V. D."/>
        </authorList>
    </citation>
    <scope>NUCLEOTIDE SEQUENCE</scope>
    <source>
        <strain evidence="2">AVDCRST_MAG15</strain>
    </source>
</reference>
<evidence type="ECO:0000313" key="2">
    <source>
        <dbReference type="EMBL" id="CAA9390982.1"/>
    </source>
</evidence>
<dbReference type="InterPro" id="IPR020349">
    <property type="entry name" value="Uncharacterised_14.7kDa"/>
</dbReference>
<organism evidence="2">
    <name type="scientific">uncultured Rubellimicrobium sp</name>
    <dbReference type="NCBI Taxonomy" id="543078"/>
    <lineage>
        <taxon>Bacteria</taxon>
        <taxon>Pseudomonadati</taxon>
        <taxon>Pseudomonadota</taxon>
        <taxon>Alphaproteobacteria</taxon>
        <taxon>Rhodobacterales</taxon>
        <taxon>Roseobacteraceae</taxon>
        <taxon>Rubellimicrobium</taxon>
        <taxon>environmental samples</taxon>
    </lineage>
</organism>
<keyword evidence="1" id="KW-0732">Signal</keyword>
<feature type="chain" id="PRO_5026697595" description="NADH dehydrogenase subunit E" evidence="1">
    <location>
        <begin position="23"/>
        <end position="136"/>
    </location>
</feature>
<dbReference type="AlphaFoldDB" id="A0A6J4NLQ1"/>
<proteinExistence type="predicted"/>
<feature type="signal peptide" evidence="1">
    <location>
        <begin position="1"/>
        <end position="22"/>
    </location>
</feature>
<accession>A0A6J4NLQ1</accession>
<gene>
    <name evidence="2" type="ORF">AVDCRST_MAG15-531</name>
</gene>
<name>A0A6J4NLQ1_9RHOB</name>
<dbReference type="Pfam" id="PF17267">
    <property type="entry name" value="DUF5333"/>
    <property type="match status" value="1"/>
</dbReference>
<sequence>MTRYLRPLALGALCLLPGVLAAQELPPLSEVEVVTEGLIQTAIAYEIGEVCESIDGRKIAGIAFLWSLHSEARRLGYSREEIEAFVDDDVEKDRLEAIARERLAGMGAVEGSPDTYCEVGRAEIAAGTQVGKLLSD</sequence>
<evidence type="ECO:0008006" key="3">
    <source>
        <dbReference type="Google" id="ProtNLM"/>
    </source>
</evidence>
<evidence type="ECO:0000256" key="1">
    <source>
        <dbReference type="SAM" id="SignalP"/>
    </source>
</evidence>
<dbReference type="EMBL" id="CADCUU010000067">
    <property type="protein sequence ID" value="CAA9390982.1"/>
    <property type="molecule type" value="Genomic_DNA"/>
</dbReference>
<protein>
    <recommendedName>
        <fullName evidence="3">NADH dehydrogenase subunit E</fullName>
    </recommendedName>
</protein>